<keyword evidence="5 6" id="KW-0472">Membrane</keyword>
<evidence type="ECO:0000259" key="7">
    <source>
        <dbReference type="PROSITE" id="PS50850"/>
    </source>
</evidence>
<keyword evidence="4 6" id="KW-1133">Transmembrane helix</keyword>
<dbReference type="InterPro" id="IPR020846">
    <property type="entry name" value="MFS_dom"/>
</dbReference>
<sequence length="423" mass="44157">MKHSLQASSDAAPQPVPLRRQRDYRLLLSARAVTETGAEVSRLAVPLTAAVLLGASPTQMGLLTAATSLPYLLVGLQAGALADRLRRHRPVMVACDLVAAVAMTTIPVAWITGTLTVPWLIAMAFVVGTCSVIFRAVNFPHLATVVHESQRTEALAGFQSAFAVASVSGPGLAGVLVQLITAPFAILVDALSFLLSALLIRRVAAPETHTPAPPRGMWTEIREGLGTVLRHPVLRALCGSGTTINFFGGVYMALFVIYALNVLDLPGGLVGAITACFGIGGLLGAAVVPRLTRRFGENRVLVCATLLFPVDYAVAALAGGPAWRSLLLMSTTAVTSGMAIVAFSVCMGAITLRETPTELRGRVNATMSFTTQGVLTLGSLAGGLLGELLGLRPVLWISAAGVLTTLVWIGLSPLRHSSSASTR</sequence>
<feature type="transmembrane region" description="Helical" evidence="6">
    <location>
        <begin position="300"/>
        <end position="320"/>
    </location>
</feature>
<dbReference type="Pfam" id="PF07690">
    <property type="entry name" value="MFS_1"/>
    <property type="match status" value="1"/>
</dbReference>
<keyword evidence="3 6" id="KW-0812">Transmembrane</keyword>
<accession>A0ABW2T343</accession>
<feature type="transmembrane region" description="Helical" evidence="6">
    <location>
        <begin position="244"/>
        <end position="263"/>
    </location>
</feature>
<feature type="transmembrane region" description="Helical" evidence="6">
    <location>
        <begin position="326"/>
        <end position="351"/>
    </location>
</feature>
<protein>
    <submittedName>
        <fullName evidence="8">MFS transporter</fullName>
    </submittedName>
</protein>
<name>A0ABW2T343_9ACTN</name>
<feature type="transmembrane region" description="Helical" evidence="6">
    <location>
        <begin position="394"/>
        <end position="414"/>
    </location>
</feature>
<feature type="domain" description="Major facilitator superfamily (MFS) profile" evidence="7">
    <location>
        <begin position="1"/>
        <end position="416"/>
    </location>
</feature>
<dbReference type="InterPro" id="IPR036259">
    <property type="entry name" value="MFS_trans_sf"/>
</dbReference>
<dbReference type="InterPro" id="IPR011701">
    <property type="entry name" value="MFS"/>
</dbReference>
<evidence type="ECO:0000256" key="5">
    <source>
        <dbReference type="ARBA" id="ARBA00023136"/>
    </source>
</evidence>
<feature type="transmembrane region" description="Helical" evidence="6">
    <location>
        <begin position="91"/>
        <end position="111"/>
    </location>
</feature>
<evidence type="ECO:0000313" key="9">
    <source>
        <dbReference type="Proteomes" id="UP001596514"/>
    </source>
</evidence>
<dbReference type="PROSITE" id="PS50850">
    <property type="entry name" value="MFS"/>
    <property type="match status" value="1"/>
</dbReference>
<dbReference type="CDD" id="cd06173">
    <property type="entry name" value="MFS_MefA_like"/>
    <property type="match status" value="1"/>
</dbReference>
<reference evidence="9" key="1">
    <citation type="journal article" date="2019" name="Int. J. Syst. Evol. Microbiol.">
        <title>The Global Catalogue of Microorganisms (GCM) 10K type strain sequencing project: providing services to taxonomists for standard genome sequencing and annotation.</title>
        <authorList>
            <consortium name="The Broad Institute Genomics Platform"/>
            <consortium name="The Broad Institute Genome Sequencing Center for Infectious Disease"/>
            <person name="Wu L."/>
            <person name="Ma J."/>
        </authorList>
    </citation>
    <scope>NUCLEOTIDE SEQUENCE [LARGE SCALE GENOMIC DNA]</scope>
    <source>
        <strain evidence="9">JCM 10083</strain>
    </source>
</reference>
<dbReference type="PANTHER" id="PTHR23513:SF6">
    <property type="entry name" value="MAJOR FACILITATOR SUPERFAMILY ASSOCIATED DOMAIN-CONTAINING PROTEIN"/>
    <property type="match status" value="1"/>
</dbReference>
<keyword evidence="2" id="KW-1003">Cell membrane</keyword>
<evidence type="ECO:0000256" key="6">
    <source>
        <dbReference type="SAM" id="Phobius"/>
    </source>
</evidence>
<dbReference type="RefSeq" id="WP_343971785.1">
    <property type="nucleotide sequence ID" value="NZ_BAAAGK010000090.1"/>
</dbReference>
<dbReference type="InterPro" id="IPR022324">
    <property type="entry name" value="Bacilysin_exporter_BacE_put"/>
</dbReference>
<evidence type="ECO:0000313" key="8">
    <source>
        <dbReference type="EMBL" id="MFC7602764.1"/>
    </source>
</evidence>
<feature type="transmembrane region" description="Helical" evidence="6">
    <location>
        <begin position="117"/>
        <end position="134"/>
    </location>
</feature>
<dbReference type="Proteomes" id="UP001596514">
    <property type="component" value="Unassembled WGS sequence"/>
</dbReference>
<feature type="transmembrane region" description="Helical" evidence="6">
    <location>
        <begin position="60"/>
        <end position="79"/>
    </location>
</feature>
<feature type="transmembrane region" description="Helical" evidence="6">
    <location>
        <begin position="363"/>
        <end position="382"/>
    </location>
</feature>
<dbReference type="PRINTS" id="PR01988">
    <property type="entry name" value="EXPORTERBACE"/>
</dbReference>
<feature type="transmembrane region" description="Helical" evidence="6">
    <location>
        <begin position="154"/>
        <end position="173"/>
    </location>
</feature>
<dbReference type="PANTHER" id="PTHR23513">
    <property type="entry name" value="INTEGRAL MEMBRANE EFFLUX PROTEIN-RELATED"/>
    <property type="match status" value="1"/>
</dbReference>
<feature type="transmembrane region" description="Helical" evidence="6">
    <location>
        <begin position="269"/>
        <end position="288"/>
    </location>
</feature>
<dbReference type="Gene3D" id="1.20.1250.20">
    <property type="entry name" value="MFS general substrate transporter like domains"/>
    <property type="match status" value="1"/>
</dbReference>
<proteinExistence type="predicted"/>
<gene>
    <name evidence="8" type="ORF">ACFQVD_21920</name>
</gene>
<comment type="caution">
    <text evidence="8">The sequence shown here is derived from an EMBL/GenBank/DDBJ whole genome shotgun (WGS) entry which is preliminary data.</text>
</comment>
<dbReference type="EMBL" id="JBHTEE010000001">
    <property type="protein sequence ID" value="MFC7602764.1"/>
    <property type="molecule type" value="Genomic_DNA"/>
</dbReference>
<organism evidence="8 9">
    <name type="scientific">Streptosporangium amethystogenes subsp. fukuiense</name>
    <dbReference type="NCBI Taxonomy" id="698418"/>
    <lineage>
        <taxon>Bacteria</taxon>
        <taxon>Bacillati</taxon>
        <taxon>Actinomycetota</taxon>
        <taxon>Actinomycetes</taxon>
        <taxon>Streptosporangiales</taxon>
        <taxon>Streptosporangiaceae</taxon>
        <taxon>Streptosporangium</taxon>
    </lineage>
</organism>
<evidence type="ECO:0000256" key="1">
    <source>
        <dbReference type="ARBA" id="ARBA00004651"/>
    </source>
</evidence>
<keyword evidence="9" id="KW-1185">Reference proteome</keyword>
<comment type="subcellular location">
    <subcellularLocation>
        <location evidence="1">Cell membrane</location>
        <topology evidence="1">Multi-pass membrane protein</topology>
    </subcellularLocation>
</comment>
<dbReference type="SUPFAM" id="SSF103473">
    <property type="entry name" value="MFS general substrate transporter"/>
    <property type="match status" value="1"/>
</dbReference>
<feature type="transmembrane region" description="Helical" evidence="6">
    <location>
        <begin position="179"/>
        <end position="200"/>
    </location>
</feature>
<evidence type="ECO:0000256" key="2">
    <source>
        <dbReference type="ARBA" id="ARBA00022475"/>
    </source>
</evidence>
<evidence type="ECO:0000256" key="4">
    <source>
        <dbReference type="ARBA" id="ARBA00022989"/>
    </source>
</evidence>
<evidence type="ECO:0000256" key="3">
    <source>
        <dbReference type="ARBA" id="ARBA00022692"/>
    </source>
</evidence>